<protein>
    <submittedName>
        <fullName evidence="11">Threonine/serine exporter family protein</fullName>
    </submittedName>
</protein>
<dbReference type="RefSeq" id="WP_212533974.1">
    <property type="nucleotide sequence ID" value="NZ_JAGSOG010000484.1"/>
</dbReference>
<evidence type="ECO:0000256" key="2">
    <source>
        <dbReference type="ARBA" id="ARBA00022475"/>
    </source>
</evidence>
<feature type="domain" description="Threonine/Serine exporter ThrE" evidence="10">
    <location>
        <begin position="288"/>
        <end position="411"/>
    </location>
</feature>
<evidence type="ECO:0000256" key="5">
    <source>
        <dbReference type="ARBA" id="ARBA00022989"/>
    </source>
</evidence>
<feature type="transmembrane region" description="Helical" evidence="8">
    <location>
        <begin position="395"/>
        <end position="413"/>
    </location>
</feature>
<evidence type="ECO:0000259" key="9">
    <source>
        <dbReference type="Pfam" id="PF06738"/>
    </source>
</evidence>
<accession>A0A941IWK1</accession>
<dbReference type="EMBL" id="JAGSOG010000484">
    <property type="protein sequence ID" value="MBR7839546.1"/>
    <property type="molecule type" value="Genomic_DNA"/>
</dbReference>
<feature type="transmembrane region" description="Helical" evidence="8">
    <location>
        <begin position="130"/>
        <end position="150"/>
    </location>
</feature>
<dbReference type="GO" id="GO:0005886">
    <property type="term" value="C:plasma membrane"/>
    <property type="evidence" value="ECO:0007669"/>
    <property type="project" value="UniProtKB-SubCell"/>
</dbReference>
<dbReference type="PANTHER" id="PTHR34390">
    <property type="entry name" value="UPF0442 PROTEIN YJJB-RELATED"/>
    <property type="match status" value="1"/>
</dbReference>
<evidence type="ECO:0000256" key="3">
    <source>
        <dbReference type="ARBA" id="ARBA00022519"/>
    </source>
</evidence>
<proteinExistence type="inferred from homology"/>
<evidence type="ECO:0000259" key="10">
    <source>
        <dbReference type="Pfam" id="PF12821"/>
    </source>
</evidence>
<evidence type="ECO:0000256" key="8">
    <source>
        <dbReference type="SAM" id="Phobius"/>
    </source>
</evidence>
<name>A0A941IWK1_9ACTN</name>
<keyword evidence="4 8" id="KW-0812">Transmembrane</keyword>
<dbReference type="PANTHER" id="PTHR34390:SF1">
    <property type="entry name" value="SUCCINATE TRANSPORTER SUBUNIT YJJB-RELATED"/>
    <property type="match status" value="1"/>
</dbReference>
<feature type="transmembrane region" description="Helical" evidence="8">
    <location>
        <begin position="364"/>
        <end position="383"/>
    </location>
</feature>
<gene>
    <name evidence="11" type="ORF">KDL01_40200</name>
</gene>
<dbReference type="Pfam" id="PF06738">
    <property type="entry name" value="ThrE"/>
    <property type="match status" value="1"/>
</dbReference>
<keyword evidence="5 8" id="KW-1133">Transmembrane helix</keyword>
<feature type="transmembrane region" description="Helical" evidence="8">
    <location>
        <begin position="156"/>
        <end position="175"/>
    </location>
</feature>
<reference evidence="11" key="1">
    <citation type="submission" date="2021-04" db="EMBL/GenBank/DDBJ databases">
        <title>Genome based classification of Actinospica acidithermotolerans sp. nov., an actinobacterium isolated from an Indonesian hot spring.</title>
        <authorList>
            <person name="Kusuma A.B."/>
            <person name="Putra K.E."/>
            <person name="Nafisah S."/>
            <person name="Loh J."/>
            <person name="Nouioui I."/>
            <person name="Goodfellow M."/>
        </authorList>
    </citation>
    <scope>NUCLEOTIDE SEQUENCE</scope>
    <source>
        <strain evidence="11">CSCA 57</strain>
    </source>
</reference>
<dbReference type="InterPro" id="IPR010619">
    <property type="entry name" value="ThrE-like_N"/>
</dbReference>
<feature type="transmembrane region" description="Helical" evidence="8">
    <location>
        <begin position="285"/>
        <end position="302"/>
    </location>
</feature>
<evidence type="ECO:0000256" key="4">
    <source>
        <dbReference type="ARBA" id="ARBA00022692"/>
    </source>
</evidence>
<feature type="transmembrane region" description="Helical" evidence="8">
    <location>
        <begin position="309"/>
        <end position="326"/>
    </location>
</feature>
<feature type="transmembrane region" description="Helical" evidence="8">
    <location>
        <begin position="332"/>
        <end position="352"/>
    </location>
</feature>
<evidence type="ECO:0000256" key="6">
    <source>
        <dbReference type="ARBA" id="ARBA00023136"/>
    </source>
</evidence>
<evidence type="ECO:0000256" key="1">
    <source>
        <dbReference type="ARBA" id="ARBA00004651"/>
    </source>
</evidence>
<evidence type="ECO:0000313" key="12">
    <source>
        <dbReference type="Proteomes" id="UP000675781"/>
    </source>
</evidence>
<dbReference type="GO" id="GO:0022857">
    <property type="term" value="F:transmembrane transporter activity"/>
    <property type="evidence" value="ECO:0007669"/>
    <property type="project" value="InterPro"/>
</dbReference>
<evidence type="ECO:0000313" key="11">
    <source>
        <dbReference type="EMBL" id="MBR7839546.1"/>
    </source>
</evidence>
<dbReference type="GO" id="GO:0015744">
    <property type="term" value="P:succinate transport"/>
    <property type="evidence" value="ECO:0007669"/>
    <property type="project" value="TreeGrafter"/>
</dbReference>
<dbReference type="AlphaFoldDB" id="A0A941IWK1"/>
<comment type="caution">
    <text evidence="11">The sequence shown here is derived from an EMBL/GenBank/DDBJ whole genome shotgun (WGS) entry which is preliminary data.</text>
</comment>
<comment type="similarity">
    <text evidence="7">Belongs to the ThrE exporter (TC 2.A.79) family.</text>
</comment>
<comment type="subcellular location">
    <subcellularLocation>
        <location evidence="1">Cell membrane</location>
        <topology evidence="1">Multi-pass membrane protein</topology>
    </subcellularLocation>
</comment>
<dbReference type="InterPro" id="IPR024528">
    <property type="entry name" value="ThrE_2"/>
</dbReference>
<keyword evidence="6 8" id="KW-0472">Membrane</keyword>
<feature type="transmembrane region" description="Helical" evidence="8">
    <location>
        <begin position="247"/>
        <end position="270"/>
    </location>
</feature>
<dbReference type="Proteomes" id="UP000675781">
    <property type="component" value="Unassembled WGS sequence"/>
</dbReference>
<organism evidence="11 12">
    <name type="scientific">Actinospica durhamensis</name>
    <dbReference type="NCBI Taxonomy" id="1508375"/>
    <lineage>
        <taxon>Bacteria</taxon>
        <taxon>Bacillati</taxon>
        <taxon>Actinomycetota</taxon>
        <taxon>Actinomycetes</taxon>
        <taxon>Catenulisporales</taxon>
        <taxon>Actinospicaceae</taxon>
        <taxon>Actinospica</taxon>
    </lineage>
</organism>
<evidence type="ECO:0000256" key="7">
    <source>
        <dbReference type="ARBA" id="ARBA00034125"/>
    </source>
</evidence>
<keyword evidence="2" id="KW-1003">Cell membrane</keyword>
<feature type="transmembrane region" description="Helical" evidence="8">
    <location>
        <begin position="182"/>
        <end position="201"/>
    </location>
</feature>
<dbReference type="Pfam" id="PF12821">
    <property type="entry name" value="ThrE_2"/>
    <property type="match status" value="1"/>
</dbReference>
<keyword evidence="12" id="KW-1185">Reference proteome</keyword>
<keyword evidence="3" id="KW-0997">Cell inner membrane</keyword>
<feature type="domain" description="Threonine/serine exporter-like N-terminal" evidence="9">
    <location>
        <begin position="23"/>
        <end position="263"/>
    </location>
</feature>
<sequence length="449" mass="47417">MNRSPSALRASRGRRGRSGRVLDLALRLGELLLASGEAAEDVEAGMLAVAHGFALERCDVSVTFTLLTISHQVTLADPAWTASRSVRRRGSDYTRLAAVHDLVRDISERDLSVEEAYGRLLRIRRNRHPYPHWMIAASTALLAGAASVLVGGHWTVFFSACAAALVGNQLAWSLATRGLPEFYQYVVAAMPAAAAAILLDLVHAEVLSSAVITGGLFALLPGRALVAAVQDALTAFYITAAARLLEVFFIIIGIICGISLVLRAGIAIGIDLNPAGTLVIPSRPWLQTLAAGVLGLTFAVVLQVRRPVLGYAVLSAAFGWICDAGLRQAGLTQAVAVTITSVLLGLGGQLIARRGATSGLPYTIPGLVALLPGSATYLGVLFIVRGQTGLGATQLFSAASVGLGLAVGVNLGGELARLMLPARPGQVYRLTPDFALRRRPVARVWFRRR</sequence>
<dbReference type="InterPro" id="IPR050539">
    <property type="entry name" value="ThrE_Dicarb/AminoAcid_Exp"/>
</dbReference>